<dbReference type="PANTHER" id="PTHR43758">
    <property type="entry name" value="7,8-DIHYDRO-8-OXOGUANINE TRIPHOSPHATASE"/>
    <property type="match status" value="1"/>
</dbReference>
<sequence length="1050" mass="116625">MEKVHQPGLTRRRLLTLVLVHDKAQDRILLGMKKRGFGVGRYNGFGGKVEAGETIQEAASRELLEEACIVAKDLTPAGILLFSFDNDPLALEVHIFNVYTFEGTPTETEEMKPEWFKASAIPFHTMWADDEIWFPYMLAEKPFRGQIHFTSDTNTIKTLNVTECERIPSDHSKNNPYLSQNPRFGGPNATFQPFQGSASMMNPSTGSMPMLNNLGDFANIDNLAGLQVGLPQSQSMARWPPTSGAFSGAAIDPSLFAFNASIGMIPGQFLQSANMNMLQAQQSNPLQLSGFNQPPEVFAGQKRTLPLDMSDTPPHRQNYHQQAMQFKRPMQQTPPTFHNNMSTPFPSSNFFNVQQQMGNQPLSNGQMVRPIYSATNFSNLNAAQLAAAALQRQTNMARNNANQYTRSSTSSPFLTTNQSTTKQPSPLPEQRTPTPIDMNLLQTVQPGSMNIPARPNPLTQHSLMNRLSNGQHATAQLNMPRTSINWVTAQGEQIRSQIATPKVAASASNAATSPVLHRNMPTLSTSPLAQLQQLPQTTPPSGANAQQHNVLSLNMSLSPEISPGIPKSQSDFAIPPEQPQSSPTRPVQAQLPEQLHQTGNLTKAKIDGGAPRSQCYVPKTRHVDTFGGVNLQYFKDFQIRPMFPTINELGAIDIHALTMSLKSGLNAEITNALNTLTFLTANRNNYLQIAYCQDLLDVLTNYLMVSKEPLPHQLSDSDRRRTKRLNYSTMIEQSLDEMKSLDEYDAPASVKRCLCVANMLRNLSFHSGNVEFMARNGRFRTALVDAIDKAYCGDMSLTPEWSTFLILELQKHLLVLVVNLGPAAPLTTASDAQRYLNLIYHFMVSPGEHSYYRHLAIEVWVKLTILEENRALFWDVISKEAARKDSDGGVFLWSELATSLSINSFDASAGKVLSTIHADQLALIQLILMGLHNLAILSPSLSWRRKLIDSEKCLPPMLVKLSVTLAQTGNFEAFFIACKRSLELVKFLITGVIPSTGNTKPPAASERYLLYALDPRQLQDTLTILLAQNFIHPDFIRDFDELTLLYDIVE</sequence>
<evidence type="ECO:0000313" key="25">
    <source>
        <dbReference type="Proteomes" id="UP000242875"/>
    </source>
</evidence>
<feature type="region of interest" description="Disordered" evidence="22">
    <location>
        <begin position="562"/>
        <end position="586"/>
    </location>
</feature>
<dbReference type="OrthoDB" id="447842at2759"/>
<evidence type="ECO:0000256" key="17">
    <source>
        <dbReference type="ARBA" id="ARBA00032071"/>
    </source>
</evidence>
<organism evidence="24 25">
    <name type="scientific">Bifiguratus adelaidae</name>
    <dbReference type="NCBI Taxonomy" id="1938954"/>
    <lineage>
        <taxon>Eukaryota</taxon>
        <taxon>Fungi</taxon>
        <taxon>Fungi incertae sedis</taxon>
        <taxon>Mucoromycota</taxon>
        <taxon>Mucoromycotina</taxon>
        <taxon>Endogonomycetes</taxon>
        <taxon>Endogonales</taxon>
        <taxon>Endogonales incertae sedis</taxon>
        <taxon>Bifiguratus</taxon>
    </lineage>
</organism>
<evidence type="ECO:0000256" key="12">
    <source>
        <dbReference type="ARBA" id="ARBA00026218"/>
    </source>
</evidence>
<evidence type="ECO:0000256" key="16">
    <source>
        <dbReference type="ARBA" id="ARBA00031927"/>
    </source>
</evidence>
<dbReference type="PRINTS" id="PR01403">
    <property type="entry name" value="8OXTPHPHTASE"/>
</dbReference>
<feature type="region of interest" description="Disordered" evidence="22">
    <location>
        <begin position="401"/>
        <end position="432"/>
    </location>
</feature>
<reference evidence="24 25" key="1">
    <citation type="journal article" date="2017" name="Mycologia">
        <title>Bifiguratus adelaidae, gen. et sp. nov., a new member of Mucoromycotina in endophytic and soil-dwelling habitats.</title>
        <authorList>
            <person name="Torres-Cruz T.J."/>
            <person name="Billingsley Tobias T.L."/>
            <person name="Almatruk M."/>
            <person name="Hesse C."/>
            <person name="Kuske C.R."/>
            <person name="Desiro A."/>
            <person name="Benucci G.M."/>
            <person name="Bonito G."/>
            <person name="Stajich J.E."/>
            <person name="Dunlap C."/>
            <person name="Arnold A.E."/>
            <person name="Porras-Alfaro A."/>
        </authorList>
    </citation>
    <scope>NUCLEOTIDE SEQUENCE [LARGE SCALE GENOMIC DNA]</scope>
    <source>
        <strain evidence="24 25">AZ0501</strain>
    </source>
</reference>
<comment type="function">
    <text evidence="21">Oxidized purine nucleoside triphosphate hydrolase which is a prominent sanitizer of the oxidized nucleotide pool. Catalyzes the hydrolysis of 2-oxo-dATP (2-hydroxy-dATP) into 2-oxo-dAMP. Also has a significant hydrolase activity toward 2-oxo-ATP, 8-oxo-dGTP and 8-oxo-dATP. Through the hydrolysis of oxidized purine nucleoside triphosphates, prevents their incorporation into DNA and the subsequent transversions A:T to C:G and G:C to T:A. Also catalyzes the hydrolysis of methylated purine nucleoside triphosphate preventing their integration into DNA. Through this antimutagenic activity protects cells from oxidative stress.</text>
</comment>
<evidence type="ECO:0000256" key="18">
    <source>
        <dbReference type="ARBA" id="ARBA00048002"/>
    </source>
</evidence>
<evidence type="ECO:0000256" key="10">
    <source>
        <dbReference type="ARBA" id="ARBA00024596"/>
    </source>
</evidence>
<dbReference type="Pfam" id="PF00293">
    <property type="entry name" value="NUDIX"/>
    <property type="match status" value="1"/>
</dbReference>
<evidence type="ECO:0000256" key="14">
    <source>
        <dbReference type="ARBA" id="ARBA00030634"/>
    </source>
</evidence>
<evidence type="ECO:0000256" key="20">
    <source>
        <dbReference type="ARBA" id="ARBA00049032"/>
    </source>
</evidence>
<evidence type="ECO:0000256" key="1">
    <source>
        <dbReference type="ARBA" id="ARBA00001946"/>
    </source>
</evidence>
<dbReference type="GO" id="GO:0005737">
    <property type="term" value="C:cytoplasm"/>
    <property type="evidence" value="ECO:0007669"/>
    <property type="project" value="TreeGrafter"/>
</dbReference>
<comment type="similarity">
    <text evidence="2">Belongs to the Nudix hydrolase family.</text>
</comment>
<evidence type="ECO:0000256" key="15">
    <source>
        <dbReference type="ARBA" id="ARBA00030682"/>
    </source>
</evidence>
<comment type="caution">
    <text evidence="24">The sequence shown here is derived from an EMBL/GenBank/DDBJ whole genome shotgun (WGS) entry which is preliminary data.</text>
</comment>
<evidence type="ECO:0000256" key="8">
    <source>
        <dbReference type="ARBA" id="ARBA00024459"/>
    </source>
</evidence>
<dbReference type="Proteomes" id="UP000242875">
    <property type="component" value="Unassembled WGS sequence"/>
</dbReference>
<comment type="subunit">
    <text evidence="3">Monomer.</text>
</comment>
<dbReference type="AlphaFoldDB" id="A0A261Y8I5"/>
<comment type="cofactor">
    <cofactor evidence="1">
        <name>Mg(2+)</name>
        <dbReference type="ChEBI" id="CHEBI:18420"/>
    </cofactor>
</comment>
<gene>
    <name evidence="24" type="ORF">BZG36_00139</name>
</gene>
<evidence type="ECO:0000313" key="24">
    <source>
        <dbReference type="EMBL" id="OZJ06946.1"/>
    </source>
</evidence>
<evidence type="ECO:0000256" key="19">
    <source>
        <dbReference type="ARBA" id="ARBA00048894"/>
    </source>
</evidence>
<comment type="catalytic activity">
    <reaction evidence="9">
        <text>8-oxo-dGTP + H2O = 8-oxo-dGMP + diphosphate + H(+)</text>
        <dbReference type="Rhea" id="RHEA:31575"/>
        <dbReference type="ChEBI" id="CHEBI:15377"/>
        <dbReference type="ChEBI" id="CHEBI:15378"/>
        <dbReference type="ChEBI" id="CHEBI:33019"/>
        <dbReference type="ChEBI" id="CHEBI:63224"/>
        <dbReference type="ChEBI" id="CHEBI:77896"/>
    </reaction>
    <physiologicalReaction direction="left-to-right" evidence="9">
        <dbReference type="Rhea" id="RHEA:31576"/>
    </physiologicalReaction>
</comment>
<dbReference type="InterPro" id="IPR015797">
    <property type="entry name" value="NUDIX_hydrolase-like_dom_sf"/>
</dbReference>
<keyword evidence="25" id="KW-1185">Reference proteome</keyword>
<dbReference type="EMBL" id="MVBO01000001">
    <property type="protein sequence ID" value="OZJ06946.1"/>
    <property type="molecule type" value="Genomic_DNA"/>
</dbReference>
<comment type="catalytic activity">
    <reaction evidence="10">
        <text>2-oxo-ATP + H2O = 2-oxo-AMP + diphosphate + H(+)</text>
        <dbReference type="Rhea" id="RHEA:67392"/>
        <dbReference type="ChEBI" id="CHEBI:15377"/>
        <dbReference type="ChEBI" id="CHEBI:15378"/>
        <dbReference type="ChEBI" id="CHEBI:33019"/>
        <dbReference type="ChEBI" id="CHEBI:71395"/>
        <dbReference type="ChEBI" id="CHEBI:172878"/>
    </reaction>
    <physiologicalReaction direction="left-to-right" evidence="10">
        <dbReference type="Rhea" id="RHEA:67393"/>
    </physiologicalReaction>
</comment>
<keyword evidence="6" id="KW-0460">Magnesium</keyword>
<protein>
    <recommendedName>
        <fullName evidence="12">Oxidized purine nucleoside triphosphate hydrolase</fullName>
        <ecNumber evidence="11">3.6.1.56</ecNumber>
    </recommendedName>
    <alternativeName>
        <fullName evidence="16">2-hydroxy-dATP diphosphatase</fullName>
    </alternativeName>
    <alternativeName>
        <fullName evidence="15">7,8-dihydro-8-oxoguanine triphosphatase</fullName>
    </alternativeName>
    <alternativeName>
        <fullName evidence="14">8-oxo-dGTPase</fullName>
    </alternativeName>
    <alternativeName>
        <fullName evidence="17">Methylated purine nucleoside triphosphate hydrolase</fullName>
    </alternativeName>
    <alternativeName>
        <fullName evidence="13">Nucleoside diphosphate-linked moiety X motif 1</fullName>
    </alternativeName>
</protein>
<dbReference type="PANTHER" id="PTHR43758:SF2">
    <property type="entry name" value="OXIDIZED PURINE NUCLEOSIDE TRIPHOSPHATE HYDROLASE"/>
    <property type="match status" value="1"/>
</dbReference>
<dbReference type="Gene3D" id="3.90.79.10">
    <property type="entry name" value="Nucleoside Triphosphate Pyrophosphohydrolase"/>
    <property type="match status" value="1"/>
</dbReference>
<dbReference type="InterPro" id="IPR003563">
    <property type="entry name" value="8ODP"/>
</dbReference>
<dbReference type="GO" id="GO:0042262">
    <property type="term" value="P:DNA protection"/>
    <property type="evidence" value="ECO:0007669"/>
    <property type="project" value="InterPro"/>
</dbReference>
<evidence type="ECO:0000256" key="4">
    <source>
        <dbReference type="ARBA" id="ARBA00022723"/>
    </source>
</evidence>
<keyword evidence="4" id="KW-0479">Metal-binding</keyword>
<proteinExistence type="inferred from homology"/>
<evidence type="ECO:0000256" key="13">
    <source>
        <dbReference type="ARBA" id="ARBA00029673"/>
    </source>
</evidence>
<dbReference type="CDD" id="cd03427">
    <property type="entry name" value="NUDIX_MTH1_Nudt1"/>
    <property type="match status" value="1"/>
</dbReference>
<comment type="catalytic activity">
    <reaction evidence="18">
        <text>N(6)-methyl-ATP + H2O = N(6)-methyl-AMP + diphosphate + H(+)</text>
        <dbReference type="Rhea" id="RHEA:67608"/>
        <dbReference type="ChEBI" id="CHEBI:15377"/>
        <dbReference type="ChEBI" id="CHEBI:15378"/>
        <dbReference type="ChEBI" id="CHEBI:33019"/>
        <dbReference type="ChEBI" id="CHEBI:144842"/>
        <dbReference type="ChEBI" id="CHEBI:172873"/>
    </reaction>
    <physiologicalReaction direction="left-to-right" evidence="18">
        <dbReference type="Rhea" id="RHEA:67609"/>
    </physiologicalReaction>
</comment>
<dbReference type="InterPro" id="IPR000086">
    <property type="entry name" value="NUDIX_hydrolase_dom"/>
</dbReference>
<evidence type="ECO:0000256" key="3">
    <source>
        <dbReference type="ARBA" id="ARBA00011245"/>
    </source>
</evidence>
<keyword evidence="5" id="KW-0378">Hydrolase</keyword>
<dbReference type="GO" id="GO:0008828">
    <property type="term" value="F:dATP diphosphatase activity"/>
    <property type="evidence" value="ECO:0007669"/>
    <property type="project" value="UniProtKB-EC"/>
</dbReference>
<comment type="catalytic activity">
    <reaction evidence="8">
        <text>2-oxo-dATP + H2O = 2-oxo-dAMP + diphosphate + H(+)</text>
        <dbReference type="Rhea" id="RHEA:31583"/>
        <dbReference type="ChEBI" id="CHEBI:15377"/>
        <dbReference type="ChEBI" id="CHEBI:15378"/>
        <dbReference type="ChEBI" id="CHEBI:33019"/>
        <dbReference type="ChEBI" id="CHEBI:63212"/>
        <dbReference type="ChEBI" id="CHEBI:77897"/>
        <dbReference type="EC" id="3.6.1.56"/>
    </reaction>
    <physiologicalReaction direction="left-to-right" evidence="8">
        <dbReference type="Rhea" id="RHEA:31584"/>
    </physiologicalReaction>
</comment>
<evidence type="ECO:0000256" key="6">
    <source>
        <dbReference type="ARBA" id="ARBA00022842"/>
    </source>
</evidence>
<name>A0A261Y8I5_9FUNG</name>
<dbReference type="GO" id="GO:0008413">
    <property type="term" value="F:8-oxo-7,8-dihydroguanosine triphosphate pyrophosphatase activity"/>
    <property type="evidence" value="ECO:0007669"/>
    <property type="project" value="InterPro"/>
</dbReference>
<dbReference type="GO" id="GO:0046872">
    <property type="term" value="F:metal ion binding"/>
    <property type="evidence" value="ECO:0007669"/>
    <property type="project" value="UniProtKB-KW"/>
</dbReference>
<dbReference type="PROSITE" id="PS51462">
    <property type="entry name" value="NUDIX"/>
    <property type="match status" value="1"/>
</dbReference>
<evidence type="ECO:0000256" key="2">
    <source>
        <dbReference type="ARBA" id="ARBA00005582"/>
    </source>
</evidence>
<accession>A0A261Y8I5</accession>
<evidence type="ECO:0000256" key="21">
    <source>
        <dbReference type="ARBA" id="ARBA00053094"/>
    </source>
</evidence>
<comment type="catalytic activity">
    <reaction evidence="19">
        <text>O(6)-methyl-dGTP + H2O = O(6)-methyl-dGMP + diphosphate + H(+)</text>
        <dbReference type="Rhea" id="RHEA:67600"/>
        <dbReference type="ChEBI" id="CHEBI:15377"/>
        <dbReference type="ChEBI" id="CHEBI:15378"/>
        <dbReference type="ChEBI" id="CHEBI:33019"/>
        <dbReference type="ChEBI" id="CHEBI:169974"/>
        <dbReference type="ChEBI" id="CHEBI:169975"/>
    </reaction>
    <physiologicalReaction direction="left-to-right" evidence="19">
        <dbReference type="Rhea" id="RHEA:67601"/>
    </physiologicalReaction>
</comment>
<feature type="compositionally biased region" description="Polar residues" evidence="22">
    <location>
        <begin position="401"/>
        <end position="424"/>
    </location>
</feature>
<dbReference type="EC" id="3.6.1.56" evidence="11"/>
<evidence type="ECO:0000256" key="5">
    <source>
        <dbReference type="ARBA" id="ARBA00022801"/>
    </source>
</evidence>
<feature type="domain" description="Nudix hydrolase" evidence="23">
    <location>
        <begin position="11"/>
        <end position="141"/>
    </location>
</feature>
<comment type="catalytic activity">
    <reaction evidence="20">
        <text>N(6)-methyl-dATP + H2O = N(6)-methyl-dAMP + diphosphate + H(+)</text>
        <dbReference type="Rhea" id="RHEA:67604"/>
        <dbReference type="ChEBI" id="CHEBI:15377"/>
        <dbReference type="ChEBI" id="CHEBI:15378"/>
        <dbReference type="ChEBI" id="CHEBI:33019"/>
        <dbReference type="ChEBI" id="CHEBI:169976"/>
        <dbReference type="ChEBI" id="CHEBI:172872"/>
    </reaction>
    <physiologicalReaction direction="left-to-right" evidence="20">
        <dbReference type="Rhea" id="RHEA:67605"/>
    </physiologicalReaction>
</comment>
<evidence type="ECO:0000256" key="9">
    <source>
        <dbReference type="ARBA" id="ARBA00024486"/>
    </source>
</evidence>
<evidence type="ECO:0000256" key="22">
    <source>
        <dbReference type="SAM" id="MobiDB-lite"/>
    </source>
</evidence>
<comment type="catalytic activity">
    <reaction evidence="7">
        <text>8-oxo-dATP + H2O = 8-oxo-dAMP + diphosphate + H(+)</text>
        <dbReference type="Rhea" id="RHEA:65396"/>
        <dbReference type="ChEBI" id="CHEBI:15377"/>
        <dbReference type="ChEBI" id="CHEBI:15378"/>
        <dbReference type="ChEBI" id="CHEBI:33019"/>
        <dbReference type="ChEBI" id="CHEBI:71361"/>
        <dbReference type="ChEBI" id="CHEBI:172871"/>
    </reaction>
    <physiologicalReaction direction="left-to-right" evidence="7">
        <dbReference type="Rhea" id="RHEA:65397"/>
    </physiologicalReaction>
</comment>
<evidence type="ECO:0000256" key="11">
    <source>
        <dbReference type="ARBA" id="ARBA00026103"/>
    </source>
</evidence>
<evidence type="ECO:0000259" key="23">
    <source>
        <dbReference type="PROSITE" id="PS51462"/>
    </source>
</evidence>
<evidence type="ECO:0000256" key="7">
    <source>
        <dbReference type="ARBA" id="ARBA00024448"/>
    </source>
</evidence>
<dbReference type="SUPFAM" id="SSF55811">
    <property type="entry name" value="Nudix"/>
    <property type="match status" value="1"/>
</dbReference>